<reference evidence="4" key="1">
    <citation type="submission" date="2017-09" db="EMBL/GenBank/DDBJ databases">
        <title>Genome sequence of Nannocystis excedens DSM 71.</title>
        <authorList>
            <person name="Blom J."/>
        </authorList>
    </citation>
    <scope>NUCLEOTIDE SEQUENCE [LARGE SCALE GENOMIC DNA]</scope>
    <source>
        <strain evidence="4">type strain: E19</strain>
    </source>
</reference>
<dbReference type="PANTHER" id="PTHR43476:SF5">
    <property type="entry name" value="FAD-DEPENDENT MONOOXYGENASE"/>
    <property type="match status" value="1"/>
</dbReference>
<accession>A0A2C9D871</accession>
<dbReference type="GO" id="GO:0018677">
    <property type="term" value="F:pentachlorophenol monooxygenase activity"/>
    <property type="evidence" value="ECO:0007669"/>
    <property type="project" value="UniProtKB-EC"/>
</dbReference>
<dbReference type="PANTHER" id="PTHR43476">
    <property type="entry name" value="3-(3-HYDROXY-PHENYL)PROPIONATE/3-HYDROXYCINNAMIC ACID HYDROXYLASE"/>
    <property type="match status" value="1"/>
</dbReference>
<evidence type="ECO:0000256" key="1">
    <source>
        <dbReference type="ARBA" id="ARBA00023002"/>
    </source>
</evidence>
<dbReference type="NCBIfam" id="NF004834">
    <property type="entry name" value="PRK06185.1-3"/>
    <property type="match status" value="1"/>
</dbReference>
<evidence type="ECO:0000259" key="2">
    <source>
        <dbReference type="Pfam" id="PF01494"/>
    </source>
</evidence>
<name>A0A2C9D871_9HYPH</name>
<dbReference type="InterPro" id="IPR036188">
    <property type="entry name" value="FAD/NAD-bd_sf"/>
</dbReference>
<evidence type="ECO:0000313" key="3">
    <source>
        <dbReference type="EMBL" id="SON56328.1"/>
    </source>
</evidence>
<gene>
    <name evidence="3" type="primary">pcpB_2</name>
    <name evidence="3" type="ORF">HDIA_2787</name>
</gene>
<feature type="domain" description="FAD-binding" evidence="2">
    <location>
        <begin position="11"/>
        <end position="326"/>
    </location>
</feature>
<dbReference type="EMBL" id="LT960614">
    <property type="protein sequence ID" value="SON56328.1"/>
    <property type="molecule type" value="Genomic_DNA"/>
</dbReference>
<sequence>MPKVKQTRTGCVIAGGGPAGLMAGYLLARQGVDVTVLEKHGDFLRDFRGDTIHPSTLELMQELGVLDRFLKLPHQKVRQISVFFGEEEVPIGDFSHLPVTCPYIAMMPQWDFLDFIAGEAGKLPTFTLLMNAKASDLILQGERVAGVRVETRDEDLEIRADLVVAADGRHSTLRDAAGFVPDELGAPMDVLWMRLPRRESDPDEAFGRVSGRHMLVMINRGDYWQCAWLIDKGGFEAVREQGIGALRAAIAETAPFVADRTGALRDFGDVSLLTVAVNRLKTWHRQGFLCIGDAAHAMSPVGGVGVNLAIQDAVATANLLAKPLKEGYVGNGDLAAVQGRRLFPTVVTQKLQVFLQNRMLGRVLSSGAPVHPPAVMRLLQEFATLRRLPARIVGMGIRPEHIQV</sequence>
<dbReference type="Pfam" id="PF01494">
    <property type="entry name" value="FAD_binding_3"/>
    <property type="match status" value="1"/>
</dbReference>
<dbReference type="InterPro" id="IPR002938">
    <property type="entry name" value="FAD-bd"/>
</dbReference>
<organism evidence="3 4">
    <name type="scientific">Hartmannibacter diazotrophicus</name>
    <dbReference type="NCBI Taxonomy" id="1482074"/>
    <lineage>
        <taxon>Bacteria</taxon>
        <taxon>Pseudomonadati</taxon>
        <taxon>Pseudomonadota</taxon>
        <taxon>Alphaproteobacteria</taxon>
        <taxon>Hyphomicrobiales</taxon>
        <taxon>Pleomorphomonadaceae</taxon>
        <taxon>Hartmannibacter</taxon>
    </lineage>
</organism>
<dbReference type="Gene3D" id="3.50.50.60">
    <property type="entry name" value="FAD/NAD(P)-binding domain"/>
    <property type="match status" value="1"/>
</dbReference>
<keyword evidence="1 3" id="KW-0560">Oxidoreductase</keyword>
<dbReference type="EC" id="1.14.13.50" evidence="3"/>
<dbReference type="InterPro" id="IPR050631">
    <property type="entry name" value="PheA/TfdB_FAD_monoxygenase"/>
</dbReference>
<dbReference type="RefSeq" id="WP_281259949.1">
    <property type="nucleotide sequence ID" value="NZ_LT960614.1"/>
</dbReference>
<proteinExistence type="predicted"/>
<keyword evidence="4" id="KW-1185">Reference proteome</keyword>
<dbReference type="GO" id="GO:0071949">
    <property type="term" value="F:FAD binding"/>
    <property type="evidence" value="ECO:0007669"/>
    <property type="project" value="InterPro"/>
</dbReference>
<evidence type="ECO:0000313" key="4">
    <source>
        <dbReference type="Proteomes" id="UP000223606"/>
    </source>
</evidence>
<dbReference type="NCBIfam" id="NF004833">
    <property type="entry name" value="PRK06185.1-1"/>
    <property type="match status" value="1"/>
</dbReference>
<dbReference type="PRINTS" id="PR00420">
    <property type="entry name" value="RNGMNOXGNASE"/>
</dbReference>
<dbReference type="KEGG" id="hdi:HDIA_2787"/>
<keyword evidence="3" id="KW-0503">Monooxygenase</keyword>
<dbReference type="AlphaFoldDB" id="A0A2C9D871"/>
<dbReference type="SUPFAM" id="SSF51905">
    <property type="entry name" value="FAD/NAD(P)-binding domain"/>
    <property type="match status" value="1"/>
</dbReference>
<dbReference type="Proteomes" id="UP000223606">
    <property type="component" value="Chromosome 1"/>
</dbReference>
<protein>
    <submittedName>
        <fullName evidence="3">Pentachlorophenol 4-monooxygenase</fullName>
        <ecNumber evidence="3">1.14.13.50</ecNumber>
    </submittedName>
</protein>